<dbReference type="InterPro" id="IPR019887">
    <property type="entry name" value="Tscrpt_reg_AsnC/Lrp_C"/>
</dbReference>
<dbReference type="AlphaFoldDB" id="A0A1G6YJB7"/>
<dbReference type="EMBL" id="FMZX01000014">
    <property type="protein sequence ID" value="SDD89725.1"/>
    <property type="molecule type" value="Genomic_DNA"/>
</dbReference>
<dbReference type="InterPro" id="IPR019885">
    <property type="entry name" value="Tscrpt_reg_HTH_AsnC-type_CS"/>
</dbReference>
<dbReference type="InterPro" id="IPR036390">
    <property type="entry name" value="WH_DNA-bd_sf"/>
</dbReference>
<feature type="domain" description="HTH asnC-type" evidence="4">
    <location>
        <begin position="3"/>
        <end position="64"/>
    </location>
</feature>
<reference evidence="5 6" key="1">
    <citation type="submission" date="2016-10" db="EMBL/GenBank/DDBJ databases">
        <authorList>
            <person name="de Groot N.N."/>
        </authorList>
    </citation>
    <scope>NUCLEOTIDE SEQUENCE [LARGE SCALE GENOMIC DNA]</scope>
    <source>
        <strain evidence="5 6">CPCC 100156</strain>
    </source>
</reference>
<evidence type="ECO:0000256" key="1">
    <source>
        <dbReference type="ARBA" id="ARBA00023015"/>
    </source>
</evidence>
<dbReference type="PANTHER" id="PTHR30154:SF34">
    <property type="entry name" value="TRANSCRIPTIONAL REGULATOR AZLB"/>
    <property type="match status" value="1"/>
</dbReference>
<evidence type="ECO:0000256" key="2">
    <source>
        <dbReference type="ARBA" id="ARBA00023125"/>
    </source>
</evidence>
<dbReference type="SMART" id="SM00344">
    <property type="entry name" value="HTH_ASNC"/>
    <property type="match status" value="1"/>
</dbReference>
<evidence type="ECO:0000313" key="6">
    <source>
        <dbReference type="Proteomes" id="UP000198925"/>
    </source>
</evidence>
<dbReference type="InterPro" id="IPR036388">
    <property type="entry name" value="WH-like_DNA-bd_sf"/>
</dbReference>
<keyword evidence="1" id="KW-0805">Transcription regulation</keyword>
<protein>
    <submittedName>
        <fullName evidence="5">Transcriptional regulator, AsnC family</fullName>
    </submittedName>
</protein>
<dbReference type="RefSeq" id="WP_245704865.1">
    <property type="nucleotide sequence ID" value="NZ_FMXZ01000013.1"/>
</dbReference>
<evidence type="ECO:0000256" key="3">
    <source>
        <dbReference type="ARBA" id="ARBA00023163"/>
    </source>
</evidence>
<name>A0A1G6YJB7_9PROT</name>
<evidence type="ECO:0000259" key="4">
    <source>
        <dbReference type="PROSITE" id="PS50956"/>
    </source>
</evidence>
<accession>A0A1G6YJB7</accession>
<dbReference type="PRINTS" id="PR00033">
    <property type="entry name" value="HTHASNC"/>
</dbReference>
<dbReference type="InterPro" id="IPR011991">
    <property type="entry name" value="ArsR-like_HTH"/>
</dbReference>
<dbReference type="SUPFAM" id="SSF46785">
    <property type="entry name" value="Winged helix' DNA-binding domain"/>
    <property type="match status" value="1"/>
</dbReference>
<dbReference type="GO" id="GO:0005829">
    <property type="term" value="C:cytosol"/>
    <property type="evidence" value="ECO:0007669"/>
    <property type="project" value="TreeGrafter"/>
</dbReference>
<dbReference type="Pfam" id="PF01037">
    <property type="entry name" value="AsnC_trans_reg"/>
    <property type="match status" value="1"/>
</dbReference>
<dbReference type="FunFam" id="1.10.10.10:FF:000186">
    <property type="entry name" value="AsnC family transcriptional regulator"/>
    <property type="match status" value="1"/>
</dbReference>
<organism evidence="5 6">
    <name type="scientific">Belnapia rosea</name>
    <dbReference type="NCBI Taxonomy" id="938405"/>
    <lineage>
        <taxon>Bacteria</taxon>
        <taxon>Pseudomonadati</taxon>
        <taxon>Pseudomonadota</taxon>
        <taxon>Alphaproteobacteria</taxon>
        <taxon>Acetobacterales</taxon>
        <taxon>Roseomonadaceae</taxon>
        <taxon>Belnapia</taxon>
    </lineage>
</organism>
<dbReference type="Proteomes" id="UP000198925">
    <property type="component" value="Unassembled WGS sequence"/>
</dbReference>
<keyword evidence="3" id="KW-0804">Transcription</keyword>
<dbReference type="PROSITE" id="PS50956">
    <property type="entry name" value="HTH_ASNC_2"/>
    <property type="match status" value="1"/>
</dbReference>
<proteinExistence type="predicted"/>
<dbReference type="GO" id="GO:0043200">
    <property type="term" value="P:response to amino acid"/>
    <property type="evidence" value="ECO:0007669"/>
    <property type="project" value="TreeGrafter"/>
</dbReference>
<dbReference type="GO" id="GO:0043565">
    <property type="term" value="F:sequence-specific DNA binding"/>
    <property type="evidence" value="ECO:0007669"/>
    <property type="project" value="InterPro"/>
</dbReference>
<dbReference type="CDD" id="cd00090">
    <property type="entry name" value="HTH_ARSR"/>
    <property type="match status" value="1"/>
</dbReference>
<dbReference type="InterPro" id="IPR019888">
    <property type="entry name" value="Tscrpt_reg_AsnC-like"/>
</dbReference>
<dbReference type="PROSITE" id="PS00519">
    <property type="entry name" value="HTH_ASNC_1"/>
    <property type="match status" value="1"/>
</dbReference>
<sequence>MELDRTDRRILAALQEEGRLTNVELAERIALSPSPCLRRVKRLEAAGILRGYRAVLAREAVGLGLTVFVEIKVERHSRENAAALQEALAAMPEVVACHMVSGTADFLAEIVVADLRAYEALLTERLLTLPMIADIRSNMSLRRIKSDTPLPLPSA</sequence>
<dbReference type="STRING" id="938405.SAMN02927895_03965"/>
<dbReference type="PANTHER" id="PTHR30154">
    <property type="entry name" value="LEUCINE-RESPONSIVE REGULATORY PROTEIN"/>
    <property type="match status" value="1"/>
</dbReference>
<dbReference type="InterPro" id="IPR000485">
    <property type="entry name" value="AsnC-type_HTH_dom"/>
</dbReference>
<gene>
    <name evidence="5" type="ORF">SAMN04487779_101464</name>
</gene>
<dbReference type="GO" id="GO:0006355">
    <property type="term" value="P:regulation of DNA-templated transcription"/>
    <property type="evidence" value="ECO:0007669"/>
    <property type="project" value="UniProtKB-ARBA"/>
</dbReference>
<evidence type="ECO:0000313" key="5">
    <source>
        <dbReference type="EMBL" id="SDD89725.1"/>
    </source>
</evidence>
<keyword evidence="2" id="KW-0238">DNA-binding</keyword>
<dbReference type="Pfam" id="PF13412">
    <property type="entry name" value="HTH_24"/>
    <property type="match status" value="1"/>
</dbReference>
<dbReference type="Gene3D" id="1.10.10.10">
    <property type="entry name" value="Winged helix-like DNA-binding domain superfamily/Winged helix DNA-binding domain"/>
    <property type="match status" value="1"/>
</dbReference>
<dbReference type="Gene3D" id="3.30.70.920">
    <property type="match status" value="1"/>
</dbReference>
<dbReference type="SUPFAM" id="SSF54909">
    <property type="entry name" value="Dimeric alpha+beta barrel"/>
    <property type="match status" value="1"/>
</dbReference>
<keyword evidence="6" id="KW-1185">Reference proteome</keyword>
<dbReference type="InterPro" id="IPR011008">
    <property type="entry name" value="Dimeric_a/b-barrel"/>
</dbReference>